<accession>A0A6N6M799</accession>
<organism evidence="1 2">
    <name type="scientific">Salibacter halophilus</name>
    <dbReference type="NCBI Taxonomy" id="1803916"/>
    <lineage>
        <taxon>Bacteria</taxon>
        <taxon>Pseudomonadati</taxon>
        <taxon>Bacteroidota</taxon>
        <taxon>Flavobacteriia</taxon>
        <taxon>Flavobacteriales</taxon>
        <taxon>Salibacteraceae</taxon>
        <taxon>Salibacter</taxon>
    </lineage>
</organism>
<name>A0A6N6M799_9FLAO</name>
<protein>
    <submittedName>
        <fullName evidence="1">DUF1566 domain-containing protein</fullName>
    </submittedName>
</protein>
<dbReference type="OrthoDB" id="9765957at2"/>
<dbReference type="EMBL" id="WACR01000002">
    <property type="protein sequence ID" value="KAB1065678.1"/>
    <property type="molecule type" value="Genomic_DNA"/>
</dbReference>
<dbReference type="RefSeq" id="WP_151166503.1">
    <property type="nucleotide sequence ID" value="NZ_WACR01000002.1"/>
</dbReference>
<dbReference type="AlphaFoldDB" id="A0A6N6M799"/>
<gene>
    <name evidence="1" type="ORF">F3059_03210</name>
</gene>
<reference evidence="1 2" key="1">
    <citation type="submission" date="2019-09" db="EMBL/GenBank/DDBJ databases">
        <title>Genomes of Cryomorphaceae.</title>
        <authorList>
            <person name="Bowman J.P."/>
        </authorList>
    </citation>
    <scope>NUCLEOTIDE SEQUENCE [LARGE SCALE GENOMIC DNA]</scope>
    <source>
        <strain evidence="1 2">KCTC 52047</strain>
    </source>
</reference>
<sequence length="363" mass="38450">MNNIMTTLVVFFMTVSVLIPQMVNAQSPEKMSYQAVIRDGSDDLVTSTVVGMQISILQGSPNGTAVYEETQTPTTNTNGLVSLEIGTGTVVSGDFSTIDWANGPFFIKTETDPNGGTNYSITGTSQLLSVPYALHSTTADSLTGAVTYSEADPVFDTSLASSITGADTANWNSPHIDSTDISQMGYVAGLKTYEVGDFAQGGIVFWVDETGQHGLVCTIEDVTSSTIRWYAGSYGITRAVGDGVYGGEDNTNLIINAQMVLGDDGNDYAASVCSDLVVTHGGVDYGDWYLPTVEELLMIGQNRVIVNDSSIANGGTALVTSPYWSSNEVNANDAKYVLITPGGTSTSNTNKTAPFNVRAVREF</sequence>
<evidence type="ECO:0000313" key="2">
    <source>
        <dbReference type="Proteomes" id="UP000435357"/>
    </source>
</evidence>
<dbReference type="Proteomes" id="UP000435357">
    <property type="component" value="Unassembled WGS sequence"/>
</dbReference>
<comment type="caution">
    <text evidence="1">The sequence shown here is derived from an EMBL/GenBank/DDBJ whole genome shotgun (WGS) entry which is preliminary data.</text>
</comment>
<keyword evidence="2" id="KW-1185">Reference proteome</keyword>
<evidence type="ECO:0000313" key="1">
    <source>
        <dbReference type="EMBL" id="KAB1065678.1"/>
    </source>
</evidence>
<proteinExistence type="predicted"/>